<feature type="transmembrane region" description="Helical" evidence="7">
    <location>
        <begin position="173"/>
        <end position="190"/>
    </location>
</feature>
<name>A0A1M6WFC7_PSETH</name>
<keyword evidence="5 7" id="KW-1133">Transmembrane helix</keyword>
<dbReference type="Pfam" id="PF12911">
    <property type="entry name" value="OppC_N"/>
    <property type="match status" value="1"/>
</dbReference>
<dbReference type="CDD" id="cd06261">
    <property type="entry name" value="TM_PBP2"/>
    <property type="match status" value="1"/>
</dbReference>
<evidence type="ECO:0000256" key="2">
    <source>
        <dbReference type="ARBA" id="ARBA00022448"/>
    </source>
</evidence>
<feature type="region of interest" description="Disordered" evidence="8">
    <location>
        <begin position="1"/>
        <end position="58"/>
    </location>
</feature>
<dbReference type="STRING" id="1848.SAMN05443637_114146"/>
<protein>
    <submittedName>
        <fullName evidence="10">Peptide/nickel transport system permease protein</fullName>
    </submittedName>
</protein>
<dbReference type="InterPro" id="IPR050366">
    <property type="entry name" value="BP-dependent_transpt_permease"/>
</dbReference>
<evidence type="ECO:0000256" key="5">
    <source>
        <dbReference type="ARBA" id="ARBA00022989"/>
    </source>
</evidence>
<dbReference type="InterPro" id="IPR000515">
    <property type="entry name" value="MetI-like"/>
</dbReference>
<evidence type="ECO:0000256" key="4">
    <source>
        <dbReference type="ARBA" id="ARBA00022692"/>
    </source>
</evidence>
<gene>
    <name evidence="10" type="ORF">SAMN05443637_114146</name>
</gene>
<dbReference type="GO" id="GO:0055085">
    <property type="term" value="P:transmembrane transport"/>
    <property type="evidence" value="ECO:0007669"/>
    <property type="project" value="InterPro"/>
</dbReference>
<dbReference type="PANTHER" id="PTHR43386:SF1">
    <property type="entry name" value="D,D-DIPEPTIDE TRANSPORT SYSTEM PERMEASE PROTEIN DDPC-RELATED"/>
    <property type="match status" value="1"/>
</dbReference>
<dbReference type="RefSeq" id="WP_084755344.1">
    <property type="nucleotide sequence ID" value="NZ_CALGVN010000014.1"/>
</dbReference>
<dbReference type="PANTHER" id="PTHR43386">
    <property type="entry name" value="OLIGOPEPTIDE TRANSPORT SYSTEM PERMEASE PROTEIN APPC"/>
    <property type="match status" value="1"/>
</dbReference>
<evidence type="ECO:0000259" key="9">
    <source>
        <dbReference type="PROSITE" id="PS50928"/>
    </source>
</evidence>
<feature type="compositionally biased region" description="Pro residues" evidence="8">
    <location>
        <begin position="1"/>
        <end position="10"/>
    </location>
</feature>
<dbReference type="InterPro" id="IPR025966">
    <property type="entry name" value="OppC_N"/>
</dbReference>
<feature type="transmembrane region" description="Helical" evidence="7">
    <location>
        <begin position="306"/>
        <end position="328"/>
    </location>
</feature>
<keyword evidence="6 7" id="KW-0472">Membrane</keyword>
<organism evidence="10 11">
    <name type="scientific">Pseudonocardia thermophila</name>
    <dbReference type="NCBI Taxonomy" id="1848"/>
    <lineage>
        <taxon>Bacteria</taxon>
        <taxon>Bacillati</taxon>
        <taxon>Actinomycetota</taxon>
        <taxon>Actinomycetes</taxon>
        <taxon>Pseudonocardiales</taxon>
        <taxon>Pseudonocardiaceae</taxon>
        <taxon>Pseudonocardia</taxon>
    </lineage>
</organism>
<dbReference type="Proteomes" id="UP000184363">
    <property type="component" value="Unassembled WGS sequence"/>
</dbReference>
<dbReference type="InterPro" id="IPR035906">
    <property type="entry name" value="MetI-like_sf"/>
</dbReference>
<comment type="similarity">
    <text evidence="7">Belongs to the binding-protein-dependent transport system permease family.</text>
</comment>
<dbReference type="Gene3D" id="1.10.3720.10">
    <property type="entry name" value="MetI-like"/>
    <property type="match status" value="1"/>
</dbReference>
<feature type="domain" description="ABC transmembrane type-1" evidence="9">
    <location>
        <begin position="134"/>
        <end position="325"/>
    </location>
</feature>
<evidence type="ECO:0000256" key="3">
    <source>
        <dbReference type="ARBA" id="ARBA00022475"/>
    </source>
</evidence>
<dbReference type="GO" id="GO:0005886">
    <property type="term" value="C:plasma membrane"/>
    <property type="evidence" value="ECO:0007669"/>
    <property type="project" value="UniProtKB-SubCell"/>
</dbReference>
<dbReference type="SUPFAM" id="SSF161098">
    <property type="entry name" value="MetI-like"/>
    <property type="match status" value="1"/>
</dbReference>
<evidence type="ECO:0000256" key="1">
    <source>
        <dbReference type="ARBA" id="ARBA00004651"/>
    </source>
</evidence>
<keyword evidence="11" id="KW-1185">Reference proteome</keyword>
<keyword evidence="4 7" id="KW-0812">Transmembrane</keyword>
<feature type="transmembrane region" description="Helical" evidence="7">
    <location>
        <begin position="136"/>
        <end position="161"/>
    </location>
</feature>
<dbReference type="AlphaFoldDB" id="A0A1M6WFC7"/>
<dbReference type="EMBL" id="FRAP01000014">
    <property type="protein sequence ID" value="SHK92482.1"/>
    <property type="molecule type" value="Genomic_DNA"/>
</dbReference>
<evidence type="ECO:0000313" key="11">
    <source>
        <dbReference type="Proteomes" id="UP000184363"/>
    </source>
</evidence>
<evidence type="ECO:0000256" key="6">
    <source>
        <dbReference type="ARBA" id="ARBA00023136"/>
    </source>
</evidence>
<keyword evidence="3" id="KW-1003">Cell membrane</keyword>
<dbReference type="Pfam" id="PF00528">
    <property type="entry name" value="BPD_transp_1"/>
    <property type="match status" value="1"/>
</dbReference>
<accession>A0A1M6WFC7</accession>
<keyword evidence="2 7" id="KW-0813">Transport</keyword>
<evidence type="ECO:0000256" key="8">
    <source>
        <dbReference type="SAM" id="MobiDB-lite"/>
    </source>
</evidence>
<dbReference type="PROSITE" id="PS50928">
    <property type="entry name" value="ABC_TM1"/>
    <property type="match status" value="1"/>
</dbReference>
<reference evidence="10 11" key="1">
    <citation type="submission" date="2016-11" db="EMBL/GenBank/DDBJ databases">
        <authorList>
            <person name="Jaros S."/>
            <person name="Januszkiewicz K."/>
            <person name="Wedrychowicz H."/>
        </authorList>
    </citation>
    <scope>NUCLEOTIDE SEQUENCE [LARGE SCALE GENOMIC DNA]</scope>
    <source>
        <strain evidence="10 11">DSM 43832</strain>
    </source>
</reference>
<feature type="transmembrane region" description="Helical" evidence="7">
    <location>
        <begin position="196"/>
        <end position="216"/>
    </location>
</feature>
<feature type="transmembrane region" description="Helical" evidence="7">
    <location>
        <begin position="73"/>
        <end position="94"/>
    </location>
</feature>
<sequence length="340" mass="36229">MTTLPPPPEGTPAAGIPPTEPFADPDGLHSAGQTDQRAASAVEGKTVATRRRRRSGSPGALADIWSRYKRNKLAVAGLVIVAVILFMAIFQPFLTPYDPFEQNLLNTTAPPSADHILGTDVLGRDMYSALVYGARLAMVVGIGTMLMSVIVGVAFGALAGYKRGWVDAVIMRFTDILLAFPLLVGAIFVVRIFGQGVLPVVIALVIFGWPTSARLMRGQTLALRESEYVEAARSIGASDTRIVLRHILPNAIAPVVVYAFTSVGVVVVAMASLSFLGVGVPADVPEWGRLISQSYNFIRVPGNEHLWLAPAMAIVITTLAFAFVADGLRDALDPKLRGGN</sequence>
<dbReference type="OrthoDB" id="9812701at2"/>
<evidence type="ECO:0000313" key="10">
    <source>
        <dbReference type="EMBL" id="SHK92482.1"/>
    </source>
</evidence>
<evidence type="ECO:0000256" key="7">
    <source>
        <dbReference type="RuleBase" id="RU363032"/>
    </source>
</evidence>
<feature type="transmembrane region" description="Helical" evidence="7">
    <location>
        <begin position="255"/>
        <end position="280"/>
    </location>
</feature>
<comment type="subcellular location">
    <subcellularLocation>
        <location evidence="1 7">Cell membrane</location>
        <topology evidence="1 7">Multi-pass membrane protein</topology>
    </subcellularLocation>
</comment>
<proteinExistence type="inferred from homology"/>